<sequence length="432" mass="47452">MTNFYKKLFSYGLMGALLISSFGCSDDDSDSVDPVDSDQDYTFFISASSEDSEYIVTADDLESGEVSIVGNGTELAMTGYSWIFNDDPSVAIGLVYAKGDPGIGLGYNYNDKRELSNIGQFQISSRFTSYGFFENYAITSVGGQTLVDDEGNTLVDGEGNPRQDGSVFNFIDVNTMSMETKSIPTFDVFHEGQQATFSGIVDRGDGTFLSGAVVSSPRDPDATGGSSTGEVVYPNECWVAAFDKDLNIVQKFHDDRLSYSSGRFRSQYYSQIAKDDDNNVYVFSGAYEETTTHPAGALRINNGANDFDDNYFFNIEALTDGYKFRRVWHITEDYFFLEIYNDVEPTSRGAASQYGIVKMEDQTFNWIGGDFPAYDQIDATGLPMAHDGKMYFPVTVDSEYPVVYVIDPATAKATAGITVQATGVSSVGILRK</sequence>
<proteinExistence type="predicted"/>
<dbReference type="RefSeq" id="WP_202246319.1">
    <property type="nucleotide sequence ID" value="NZ_JAESIY010000013.1"/>
</dbReference>
<keyword evidence="3" id="KW-1185">Reference proteome</keyword>
<feature type="signal peptide" evidence="1">
    <location>
        <begin position="1"/>
        <end position="25"/>
    </location>
</feature>
<evidence type="ECO:0000256" key="1">
    <source>
        <dbReference type="SAM" id="SignalP"/>
    </source>
</evidence>
<organism evidence="2 3">
    <name type="scientific">Fulvivirga sediminis</name>
    <dbReference type="NCBI Taxonomy" id="2803949"/>
    <lineage>
        <taxon>Bacteria</taxon>
        <taxon>Pseudomonadati</taxon>
        <taxon>Bacteroidota</taxon>
        <taxon>Cytophagia</taxon>
        <taxon>Cytophagales</taxon>
        <taxon>Fulvivirgaceae</taxon>
        <taxon>Fulvivirga</taxon>
    </lineage>
</organism>
<keyword evidence="1" id="KW-0732">Signal</keyword>
<dbReference type="EMBL" id="JAESIY010000013">
    <property type="protein sequence ID" value="MBL3658525.1"/>
    <property type="molecule type" value="Genomic_DNA"/>
</dbReference>
<protein>
    <submittedName>
        <fullName evidence="2">DUF4374 domain-containing protein</fullName>
    </submittedName>
</protein>
<evidence type="ECO:0000313" key="3">
    <source>
        <dbReference type="Proteomes" id="UP000659388"/>
    </source>
</evidence>
<gene>
    <name evidence="2" type="ORF">JL102_20400</name>
</gene>
<dbReference type="AlphaFoldDB" id="A0A937K2M2"/>
<reference evidence="2" key="1">
    <citation type="submission" date="2021-01" db="EMBL/GenBank/DDBJ databases">
        <title>Fulvivirga kasyanovii gen. nov., sp nov., a novel member of the phylum Bacteroidetes isolated from seawater in a mussel farm.</title>
        <authorList>
            <person name="Zhao L.-H."/>
            <person name="Wang Z.-J."/>
        </authorList>
    </citation>
    <scope>NUCLEOTIDE SEQUENCE</scope>
    <source>
        <strain evidence="2">2943</strain>
    </source>
</reference>
<dbReference type="Pfam" id="PF14298">
    <property type="entry name" value="DUF4374"/>
    <property type="match status" value="2"/>
</dbReference>
<dbReference type="InterPro" id="IPR025401">
    <property type="entry name" value="DUF4374"/>
</dbReference>
<dbReference type="Proteomes" id="UP000659388">
    <property type="component" value="Unassembled WGS sequence"/>
</dbReference>
<feature type="chain" id="PRO_5037450800" evidence="1">
    <location>
        <begin position="26"/>
        <end position="432"/>
    </location>
</feature>
<name>A0A937K2M2_9BACT</name>
<dbReference type="PROSITE" id="PS51257">
    <property type="entry name" value="PROKAR_LIPOPROTEIN"/>
    <property type="match status" value="1"/>
</dbReference>
<comment type="caution">
    <text evidence="2">The sequence shown here is derived from an EMBL/GenBank/DDBJ whole genome shotgun (WGS) entry which is preliminary data.</text>
</comment>
<accession>A0A937K2M2</accession>
<evidence type="ECO:0000313" key="2">
    <source>
        <dbReference type="EMBL" id="MBL3658525.1"/>
    </source>
</evidence>